<evidence type="ECO:0000313" key="1">
    <source>
        <dbReference type="EMBL" id="KAF2461367.1"/>
    </source>
</evidence>
<organism evidence="1 2">
    <name type="scientific">Lineolata rhizophorae</name>
    <dbReference type="NCBI Taxonomy" id="578093"/>
    <lineage>
        <taxon>Eukaryota</taxon>
        <taxon>Fungi</taxon>
        <taxon>Dikarya</taxon>
        <taxon>Ascomycota</taxon>
        <taxon>Pezizomycotina</taxon>
        <taxon>Dothideomycetes</taxon>
        <taxon>Dothideomycetes incertae sedis</taxon>
        <taxon>Lineolatales</taxon>
        <taxon>Lineolataceae</taxon>
        <taxon>Lineolata</taxon>
    </lineage>
</organism>
<protein>
    <submittedName>
        <fullName evidence="1">Uncharacterized protein</fullName>
    </submittedName>
</protein>
<dbReference type="EMBL" id="MU001671">
    <property type="protein sequence ID" value="KAF2461367.1"/>
    <property type="molecule type" value="Genomic_DNA"/>
</dbReference>
<gene>
    <name evidence="1" type="ORF">BDY21DRAFT_84555</name>
</gene>
<accession>A0A6A6PC93</accession>
<reference evidence="1" key="1">
    <citation type="journal article" date="2020" name="Stud. Mycol.">
        <title>101 Dothideomycetes genomes: a test case for predicting lifestyles and emergence of pathogens.</title>
        <authorList>
            <person name="Haridas S."/>
            <person name="Albert R."/>
            <person name="Binder M."/>
            <person name="Bloem J."/>
            <person name="Labutti K."/>
            <person name="Salamov A."/>
            <person name="Andreopoulos B."/>
            <person name="Baker S."/>
            <person name="Barry K."/>
            <person name="Bills G."/>
            <person name="Bluhm B."/>
            <person name="Cannon C."/>
            <person name="Castanera R."/>
            <person name="Culley D."/>
            <person name="Daum C."/>
            <person name="Ezra D."/>
            <person name="Gonzalez J."/>
            <person name="Henrissat B."/>
            <person name="Kuo A."/>
            <person name="Liang C."/>
            <person name="Lipzen A."/>
            <person name="Lutzoni F."/>
            <person name="Magnuson J."/>
            <person name="Mondo S."/>
            <person name="Nolan M."/>
            <person name="Ohm R."/>
            <person name="Pangilinan J."/>
            <person name="Park H.-J."/>
            <person name="Ramirez L."/>
            <person name="Alfaro M."/>
            <person name="Sun H."/>
            <person name="Tritt A."/>
            <person name="Yoshinaga Y."/>
            <person name="Zwiers L.-H."/>
            <person name="Turgeon B."/>
            <person name="Goodwin S."/>
            <person name="Spatafora J."/>
            <person name="Crous P."/>
            <person name="Grigoriev I."/>
        </authorList>
    </citation>
    <scope>NUCLEOTIDE SEQUENCE</scope>
    <source>
        <strain evidence="1">ATCC 16933</strain>
    </source>
</reference>
<name>A0A6A6PC93_9PEZI</name>
<keyword evidence="2" id="KW-1185">Reference proteome</keyword>
<sequence length="199" mass="21740">MDLNLYQTPRCRSPGWLWIAKSVPHAAAAWCRVTAWTLAHGRGSAMPRLQGVNAYVTATTRDQQPSGCHILNLHGNSSSNAVERPKPTVLSAALRVRCAVLAAIAIPSRSWMSTGMPQASRAGGRQLPTYLLGASCKHWTRVTDSGEGRPQMRSDVQEGAHVVMSTGRADERGHAKPRLRLASWWRDRGETAASPTRRP</sequence>
<dbReference type="AlphaFoldDB" id="A0A6A6PC93"/>
<evidence type="ECO:0000313" key="2">
    <source>
        <dbReference type="Proteomes" id="UP000799766"/>
    </source>
</evidence>
<proteinExistence type="predicted"/>
<dbReference type="Proteomes" id="UP000799766">
    <property type="component" value="Unassembled WGS sequence"/>
</dbReference>